<name>A0A9D1J2C8_9FIRM</name>
<protein>
    <submittedName>
        <fullName evidence="1">U32 family peptidase</fullName>
    </submittedName>
</protein>
<reference evidence="1" key="2">
    <citation type="journal article" date="2021" name="PeerJ">
        <title>Extensive microbial diversity within the chicken gut microbiome revealed by metagenomics and culture.</title>
        <authorList>
            <person name="Gilroy R."/>
            <person name="Ravi A."/>
            <person name="Getino M."/>
            <person name="Pursley I."/>
            <person name="Horton D.L."/>
            <person name="Alikhan N.F."/>
            <person name="Baker D."/>
            <person name="Gharbi K."/>
            <person name="Hall N."/>
            <person name="Watson M."/>
            <person name="Adriaenssens E.M."/>
            <person name="Foster-Nyarko E."/>
            <person name="Jarju S."/>
            <person name="Secka A."/>
            <person name="Antonio M."/>
            <person name="Oren A."/>
            <person name="Chaudhuri R.R."/>
            <person name="La Ragione R."/>
            <person name="Hildebrand F."/>
            <person name="Pallen M.J."/>
        </authorList>
    </citation>
    <scope>NUCLEOTIDE SEQUENCE</scope>
    <source>
        <strain evidence="1">CHK184-20233</strain>
    </source>
</reference>
<gene>
    <name evidence="1" type="ORF">IAB38_00570</name>
</gene>
<dbReference type="EMBL" id="DVHC01000008">
    <property type="protein sequence ID" value="HIR58521.1"/>
    <property type="molecule type" value="Genomic_DNA"/>
</dbReference>
<reference evidence="1" key="1">
    <citation type="submission" date="2020-10" db="EMBL/GenBank/DDBJ databases">
        <authorList>
            <person name="Gilroy R."/>
        </authorList>
    </citation>
    <scope>NUCLEOTIDE SEQUENCE</scope>
    <source>
        <strain evidence="1">CHK184-20233</strain>
    </source>
</reference>
<proteinExistence type="predicted"/>
<dbReference type="PANTHER" id="PTHR30217">
    <property type="entry name" value="PEPTIDASE U32 FAMILY"/>
    <property type="match status" value="1"/>
</dbReference>
<evidence type="ECO:0000313" key="2">
    <source>
        <dbReference type="Proteomes" id="UP000824232"/>
    </source>
</evidence>
<sequence length="277" mass="31970">MKLLGVIRDSNYLEYLDNGLDGLILPLENFSVDYFKYYSISDIKKYKDDTDKLCFVVINKMIFNNELDNLLKVLKELENIKVDGVFFYDLAVLNLVKENKINVNLIYNGTHMVTNSDTINLYYDLGVKGAYLSNEITKDEVLNIRSNTKSDLFILLLGNPVVAMSRRSLLTSYFANKNKSKSDLITIKEPKSGQEFLVKEDSNGTTFFYNKRLNLSSVYKELDDSGINYGIIEQGDYDSNQYKELINAFVNFNKQKIDELAGHNRGFLYRETIYKVK</sequence>
<evidence type="ECO:0000313" key="1">
    <source>
        <dbReference type="EMBL" id="HIR58521.1"/>
    </source>
</evidence>
<dbReference type="PANTHER" id="PTHR30217:SF12">
    <property type="entry name" value="U32 FAMILY PEPTIDASE"/>
    <property type="match status" value="1"/>
</dbReference>
<dbReference type="InterPro" id="IPR051454">
    <property type="entry name" value="RNA/ubiquinone_mod_enzymes"/>
</dbReference>
<dbReference type="Pfam" id="PF01136">
    <property type="entry name" value="Peptidase_U32"/>
    <property type="match status" value="1"/>
</dbReference>
<comment type="caution">
    <text evidence="1">The sequence shown here is derived from an EMBL/GenBank/DDBJ whole genome shotgun (WGS) entry which is preliminary data.</text>
</comment>
<accession>A0A9D1J2C8</accession>
<dbReference type="Proteomes" id="UP000824232">
    <property type="component" value="Unassembled WGS sequence"/>
</dbReference>
<dbReference type="InterPro" id="IPR001539">
    <property type="entry name" value="Peptidase_U32"/>
</dbReference>
<organism evidence="1 2">
    <name type="scientific">Candidatus Onthousia excrementipullorum</name>
    <dbReference type="NCBI Taxonomy" id="2840884"/>
    <lineage>
        <taxon>Bacteria</taxon>
        <taxon>Bacillati</taxon>
        <taxon>Bacillota</taxon>
        <taxon>Bacilli</taxon>
        <taxon>Candidatus Onthousia</taxon>
    </lineage>
</organism>
<dbReference type="AlphaFoldDB" id="A0A9D1J2C8"/>